<protein>
    <submittedName>
        <fullName evidence="8">ATP-dependent RNA helicase HrpB</fullName>
        <ecNumber evidence="8">3.6.4.13</ecNumber>
    </submittedName>
</protein>
<dbReference type="InterPro" id="IPR011545">
    <property type="entry name" value="DEAD/DEAH_box_helicase_dom"/>
</dbReference>
<evidence type="ECO:0000313" key="8">
    <source>
        <dbReference type="EMBL" id="QDT64861.1"/>
    </source>
</evidence>
<dbReference type="SMART" id="SM00487">
    <property type="entry name" value="DEXDc"/>
    <property type="match status" value="1"/>
</dbReference>
<dbReference type="InterPro" id="IPR024590">
    <property type="entry name" value="HrpA_C"/>
</dbReference>
<keyword evidence="2 8" id="KW-0378">Hydrolase</keyword>
<dbReference type="Gene3D" id="1.20.120.1080">
    <property type="match status" value="1"/>
</dbReference>
<dbReference type="GO" id="GO:0005524">
    <property type="term" value="F:ATP binding"/>
    <property type="evidence" value="ECO:0007669"/>
    <property type="project" value="UniProtKB-KW"/>
</dbReference>
<dbReference type="CDD" id="cd18791">
    <property type="entry name" value="SF2_C_RHA"/>
    <property type="match status" value="1"/>
</dbReference>
<dbReference type="InterPro" id="IPR048333">
    <property type="entry name" value="HA2_WH"/>
</dbReference>
<keyword evidence="9" id="KW-1185">Reference proteome</keyword>
<reference evidence="8 9" key="1">
    <citation type="submission" date="2019-02" db="EMBL/GenBank/DDBJ databases">
        <title>Deep-cultivation of Planctomycetes and their phenomic and genomic characterization uncovers novel biology.</title>
        <authorList>
            <person name="Wiegand S."/>
            <person name="Jogler M."/>
            <person name="Boedeker C."/>
            <person name="Pinto D."/>
            <person name="Vollmers J."/>
            <person name="Rivas-Marin E."/>
            <person name="Kohn T."/>
            <person name="Peeters S.H."/>
            <person name="Heuer A."/>
            <person name="Rast P."/>
            <person name="Oberbeckmann S."/>
            <person name="Bunk B."/>
            <person name="Jeske O."/>
            <person name="Meyerdierks A."/>
            <person name="Storesund J.E."/>
            <person name="Kallscheuer N."/>
            <person name="Luecker S."/>
            <person name="Lage O.M."/>
            <person name="Pohl T."/>
            <person name="Merkel B.J."/>
            <person name="Hornburger P."/>
            <person name="Mueller R.-W."/>
            <person name="Bruemmer F."/>
            <person name="Labrenz M."/>
            <person name="Spormann A.M."/>
            <person name="Op den Camp H."/>
            <person name="Overmann J."/>
            <person name="Amann R."/>
            <person name="Jetten M.S.M."/>
            <person name="Mascher T."/>
            <person name="Medema M.H."/>
            <person name="Devos D.P."/>
            <person name="Kaster A.-K."/>
            <person name="Ovreas L."/>
            <person name="Rohde M."/>
            <person name="Galperin M.Y."/>
            <person name="Jogler C."/>
        </authorList>
    </citation>
    <scope>NUCLEOTIDE SEQUENCE [LARGE SCALE GENOMIC DNA]</scope>
    <source>
        <strain evidence="8 9">V22</strain>
    </source>
</reference>
<dbReference type="SMART" id="SM00847">
    <property type="entry name" value="HA2"/>
    <property type="match status" value="1"/>
</dbReference>
<dbReference type="KEGG" id="chya:V22_21040"/>
<dbReference type="SMART" id="SM00382">
    <property type="entry name" value="AAA"/>
    <property type="match status" value="1"/>
</dbReference>
<evidence type="ECO:0000256" key="3">
    <source>
        <dbReference type="ARBA" id="ARBA00022806"/>
    </source>
</evidence>
<evidence type="ECO:0000256" key="4">
    <source>
        <dbReference type="ARBA" id="ARBA00022840"/>
    </source>
</evidence>
<keyword evidence="4" id="KW-0067">ATP-binding</keyword>
<dbReference type="InterPro" id="IPR014001">
    <property type="entry name" value="Helicase_ATP-bd"/>
</dbReference>
<dbReference type="SUPFAM" id="SSF52540">
    <property type="entry name" value="P-loop containing nucleoside triphosphate hydrolases"/>
    <property type="match status" value="1"/>
</dbReference>
<dbReference type="Gene3D" id="3.40.50.300">
    <property type="entry name" value="P-loop containing nucleotide triphosphate hydrolases"/>
    <property type="match status" value="2"/>
</dbReference>
<dbReference type="SMART" id="SM00490">
    <property type="entry name" value="HELICc"/>
    <property type="match status" value="1"/>
</dbReference>
<keyword evidence="3 8" id="KW-0347">Helicase</keyword>
<feature type="domain" description="Helicase ATP-binding" evidence="6">
    <location>
        <begin position="87"/>
        <end position="250"/>
    </location>
</feature>
<evidence type="ECO:0000259" key="6">
    <source>
        <dbReference type="PROSITE" id="PS51192"/>
    </source>
</evidence>
<proteinExistence type="predicted"/>
<feature type="compositionally biased region" description="Basic and acidic residues" evidence="5">
    <location>
        <begin position="34"/>
        <end position="43"/>
    </location>
</feature>
<dbReference type="GO" id="GO:0003724">
    <property type="term" value="F:RNA helicase activity"/>
    <property type="evidence" value="ECO:0007669"/>
    <property type="project" value="UniProtKB-EC"/>
</dbReference>
<dbReference type="Pfam" id="PF04408">
    <property type="entry name" value="WHD_HA2"/>
    <property type="match status" value="1"/>
</dbReference>
<dbReference type="InterPro" id="IPR010222">
    <property type="entry name" value="RNA_helicase_HrpA"/>
</dbReference>
<feature type="compositionally biased region" description="Polar residues" evidence="5">
    <location>
        <begin position="1"/>
        <end position="15"/>
    </location>
</feature>
<keyword evidence="1" id="KW-0547">Nucleotide-binding</keyword>
<evidence type="ECO:0000259" key="7">
    <source>
        <dbReference type="PROSITE" id="PS51194"/>
    </source>
</evidence>
<evidence type="ECO:0000256" key="5">
    <source>
        <dbReference type="SAM" id="MobiDB-lite"/>
    </source>
</evidence>
<dbReference type="NCBIfam" id="TIGR01967">
    <property type="entry name" value="DEAH_box_HrpA"/>
    <property type="match status" value="1"/>
</dbReference>
<dbReference type="Pfam" id="PF11898">
    <property type="entry name" value="DUF3418"/>
    <property type="match status" value="1"/>
</dbReference>
<dbReference type="Pfam" id="PF00270">
    <property type="entry name" value="DEAD"/>
    <property type="match status" value="1"/>
</dbReference>
<dbReference type="PANTHER" id="PTHR18934:SF99">
    <property type="entry name" value="ATP-DEPENDENT RNA HELICASE DHX37-RELATED"/>
    <property type="match status" value="1"/>
</dbReference>
<organism evidence="8 9">
    <name type="scientific">Calycomorphotria hydatis</name>
    <dbReference type="NCBI Taxonomy" id="2528027"/>
    <lineage>
        <taxon>Bacteria</taxon>
        <taxon>Pseudomonadati</taxon>
        <taxon>Planctomycetota</taxon>
        <taxon>Planctomycetia</taxon>
        <taxon>Planctomycetales</taxon>
        <taxon>Planctomycetaceae</taxon>
        <taxon>Calycomorphotria</taxon>
    </lineage>
</organism>
<dbReference type="Pfam" id="PF21010">
    <property type="entry name" value="HA2_C"/>
    <property type="match status" value="1"/>
</dbReference>
<dbReference type="OrthoDB" id="9808833at2"/>
<dbReference type="InterPro" id="IPR027417">
    <property type="entry name" value="P-loop_NTPase"/>
</dbReference>
<dbReference type="EC" id="3.6.4.13" evidence="8"/>
<evidence type="ECO:0000313" key="9">
    <source>
        <dbReference type="Proteomes" id="UP000319976"/>
    </source>
</evidence>
<accession>A0A517T8Z9</accession>
<dbReference type="PROSITE" id="PS51194">
    <property type="entry name" value="HELICASE_CTER"/>
    <property type="match status" value="1"/>
</dbReference>
<sequence>MSESATDWDTLQSQVERAMPAERSKLRGRIRSMRKAESNGKPFDRNMKRFERELGRSVELRDKRLQGVPKISFDLDLPVLQNRERIAEAIRENQVIVICGETGSGKSTQLPKICLDLGRGIDGMIGHTQPRRLAARSVAARIADELGTQVGNEVGFQVRFTDATNPETYIKLMTDGILLAETQGDRQLRRYDTIIIDEAHERSLNIDFLLGYLKSLLPERPDLKVIITSATIDAERFAEHFGNEGTPAPVIEVSGRTYPVELRYSPPVDGNEEESQDQLEHLSDVVEQLCDEGPGDLLIFAPTEREIREIAKRLRGRFLSGSRAKASTEVLPLYGRLSMAEQNRVFQPHGGRRIVIATNVAESSVTVPNIRYVVDSGTARISRYSARSGVQRLPIEPISQASANQRKGRCGRVGPGICVRLYSEADFDGREEFTAPEIQRTNLASVILQLKSLKLGNIEQFPFLDPPKPGAVKNGYATLFEIGALDEREELTELGQQLSRWPVDPRIGRMILAGDEEHCLHEVLVIASALEIQDPRERPIDKTSEADEAQKKFQEEQSDFLSFIKIWDIYHDWKKKLSKSKLRKACQKNFLSFNRMREWLEVHRQLLQLTQQSGMKMTSHPDDYDAIHRALLTGLLSKVALKTEKNEYEAAGGQMLVMWPGSGLMEKKPKWMMAAELVETSRRYARVCARIHPNWIEPLAGHLIKKTHGDPVWDGEAGTAFSDQRVTLYGLPIIPKRRVRYGPINCDAARTLFIQHGLVEDDLETDLKFVHRNRKLIEDVRKEVAKSRQTELLASESELFLFYDSRIPTDVYDVTTLRKWLKKKGDNAEEALILTKDYLLRESDEELSKADFPDALLLNGQKLPLSYHLAPGTEEDGLTLTLPVGMLRQVSPERLEWLVPGMVADKIVALMKSLPKSLRTRFIPLPETASAVAKKLEFGKGSLTQAVSLELTRLGGEQITEQQLRVAELPPQLKMRIQVVGGDGQQLASGRDVAEILKSLSVAPTTAQKEGQQAASEVYTSWSFGNLPPSVTQQEGEFEVTKYPTLEDVGNGVQLRYSETPLEAAQYLRAGLRRLFLLAEQKRITQQVEHLPKLDQFVLQFSKDIAINHLREQLAELLAERAFWKETSIPRTEEQFAQRVKNARANLGIAAQDVVDVSSRILEQAAVVRKWLSKNQPPAWNAPVEDLRWQYQQMLAGRFLIETPWDWLQQIPRYLEAMEIRWQRLKAGKLQQDRTAFRNLAPFLQKLNEFQQKHNHTAGKYAELTRYRWMIEEYRVSLFAQQLGTAMKISSSKLEEQMSRAEREVG</sequence>
<gene>
    <name evidence="8" type="primary">hrpB</name>
    <name evidence="8" type="ORF">V22_21040</name>
</gene>
<evidence type="ECO:0000256" key="2">
    <source>
        <dbReference type="ARBA" id="ARBA00022801"/>
    </source>
</evidence>
<dbReference type="FunFam" id="1.20.120.1080:FF:000005">
    <property type="entry name" value="ATP-dependent helicase HrpA"/>
    <property type="match status" value="1"/>
</dbReference>
<dbReference type="Pfam" id="PF07717">
    <property type="entry name" value="OB_NTP_bind"/>
    <property type="match status" value="1"/>
</dbReference>
<dbReference type="CDD" id="cd17989">
    <property type="entry name" value="DEXHc_HrpA"/>
    <property type="match status" value="1"/>
</dbReference>
<dbReference type="PROSITE" id="PS51192">
    <property type="entry name" value="HELICASE_ATP_BIND_1"/>
    <property type="match status" value="1"/>
</dbReference>
<dbReference type="InterPro" id="IPR003593">
    <property type="entry name" value="AAA+_ATPase"/>
</dbReference>
<name>A0A517T8Z9_9PLAN</name>
<feature type="region of interest" description="Disordered" evidence="5">
    <location>
        <begin position="1"/>
        <end position="43"/>
    </location>
</feature>
<dbReference type="GO" id="GO:0003723">
    <property type="term" value="F:RNA binding"/>
    <property type="evidence" value="ECO:0007669"/>
    <property type="project" value="TreeGrafter"/>
</dbReference>
<dbReference type="EMBL" id="CP036316">
    <property type="protein sequence ID" value="QDT64861.1"/>
    <property type="molecule type" value="Genomic_DNA"/>
</dbReference>
<dbReference type="InterPro" id="IPR011709">
    <property type="entry name" value="DEAD-box_helicase_OB_fold"/>
</dbReference>
<dbReference type="RefSeq" id="WP_145262379.1">
    <property type="nucleotide sequence ID" value="NZ_CP036316.1"/>
</dbReference>
<feature type="domain" description="Helicase C-terminal" evidence="7">
    <location>
        <begin position="281"/>
        <end position="454"/>
    </location>
</feature>
<dbReference type="GO" id="GO:0016787">
    <property type="term" value="F:hydrolase activity"/>
    <property type="evidence" value="ECO:0007669"/>
    <property type="project" value="UniProtKB-KW"/>
</dbReference>
<dbReference type="Proteomes" id="UP000319976">
    <property type="component" value="Chromosome"/>
</dbReference>
<evidence type="ECO:0000256" key="1">
    <source>
        <dbReference type="ARBA" id="ARBA00022741"/>
    </source>
</evidence>
<dbReference type="InterPro" id="IPR001650">
    <property type="entry name" value="Helicase_C-like"/>
</dbReference>
<dbReference type="PANTHER" id="PTHR18934">
    <property type="entry name" value="ATP-DEPENDENT RNA HELICASE"/>
    <property type="match status" value="1"/>
</dbReference>
<dbReference type="InterPro" id="IPR007502">
    <property type="entry name" value="Helicase-assoc_dom"/>
</dbReference>
<dbReference type="Pfam" id="PF00271">
    <property type="entry name" value="Helicase_C"/>
    <property type="match status" value="1"/>
</dbReference>